<dbReference type="Pfam" id="PF00078">
    <property type="entry name" value="RVT_1"/>
    <property type="match status" value="1"/>
</dbReference>
<dbReference type="InterPro" id="IPR010998">
    <property type="entry name" value="Integrase_recombinase_N"/>
</dbReference>
<dbReference type="Proteomes" id="UP000717996">
    <property type="component" value="Unassembled WGS sequence"/>
</dbReference>
<feature type="compositionally biased region" description="Basic and acidic residues" evidence="3">
    <location>
        <begin position="559"/>
        <end position="568"/>
    </location>
</feature>
<protein>
    <recommendedName>
        <fullName evidence="4">Reverse transcriptase domain-containing protein</fullName>
    </recommendedName>
</protein>
<proteinExistence type="predicted"/>
<dbReference type="GO" id="GO:0003677">
    <property type="term" value="F:DNA binding"/>
    <property type="evidence" value="ECO:0007669"/>
    <property type="project" value="UniProtKB-KW"/>
</dbReference>
<comment type="caution">
    <text evidence="5">The sequence shown here is derived from an EMBL/GenBank/DDBJ whole genome shotgun (WGS) entry which is preliminary data.</text>
</comment>
<feature type="compositionally biased region" description="Polar residues" evidence="3">
    <location>
        <begin position="533"/>
        <end position="558"/>
    </location>
</feature>
<evidence type="ECO:0000259" key="4">
    <source>
        <dbReference type="PROSITE" id="PS50878"/>
    </source>
</evidence>
<sequence length="1062" mass="120789">MSSYRTFNKAKCLKMKPNNYSQQQLRTQSDWQFTLDTKPNNRMRKPKDTHLKPFDSHQALSIWKQKLQVKEKPSTLISLENTTLPIINTNLIKQPVDTVENQTRTWGLNLQQLHLPQPNLSKCNQQSRTQTIISCSTSVPTTSTALPITTLQQQPLPTANYEIPTDGIAPGGRLQQFITAWKSTTTHPWPLSVIQHGYKIQFAKQPVPWRVPKKHLSAEDQLHVNIAIQKFLTGEMIEVSPSQNKNFLSNFFTLQEQTKRRPILDCQKLNSFLQVEHFKMEGVPALREIIEENDYICKIDLKDAYVVIPIHPDSQDYLSFENQGIVYRYKSLAFGLSVAPRIFSKIMKYAIEPLRSEGHRLVYYLDDICLLEKPKEKMQQLTYKVAQHLQRLGFIINFNKSMLTPAKTQEFLGFQFNTKKMEISVPSLKITNLLKRIKQLESGQYRSCRWIASLLGKMTAMIPAVGEALLHLRYLQRDLSKSLHYPTRIGKQYATYPVQASKKFNGGKHSSQRRTDCQSKSPQIHNQIRRDNVASTSRISDTNTESMQLVSDSGNLPTRSRDTEHTSRSVELNQEATLRIYNPKENVPINQQTMGTSSSGCIRSETQPATTTILGTESGSRSNSNRCISTELEHQRTLPSPTLETDPKSLEANQIPTSQESSSGDATVVKPILVPDDTTNETSKETNHMEAQLKMVFSRMALINNFRKNNGINQGTINFLNQKIRKATQRAYDNGWKQWSNWCHSQGKDPCNYNPQNALAFLMANQQYSNNHLNRLRSAIASVFSVVHETKLPIADHKLTKDFFAAKRRSTVKIPTMQQLFAWDITILLQHIQNTMSSTCNLSLQHLQLKTILLLCMATMWRPRSDIGCLQHRDITINNDQKGEIQATIHTRTPKEAQVKSITLGTYQDQQLCPVQMLKYFLDKTSQYRTNLPEDHTLFLTYLEQEDKKSSSVHPSTIANWIKSAMQDAGIDTKHFQAHSIQSASSTKAVELGHSIQDVKKHANWGLNSNAFEKFYYKPSSQVSSSAAINHSIFSSTDNSITLEVGVESIGISLGTTSNPYK</sequence>
<dbReference type="Gene3D" id="1.10.443.10">
    <property type="entry name" value="Intergrase catalytic core"/>
    <property type="match status" value="1"/>
</dbReference>
<dbReference type="SUPFAM" id="SSF47823">
    <property type="entry name" value="lambda integrase-like, N-terminal domain"/>
    <property type="match status" value="1"/>
</dbReference>
<dbReference type="PROSITE" id="PS50878">
    <property type="entry name" value="RT_POL"/>
    <property type="match status" value="1"/>
</dbReference>
<keyword evidence="1" id="KW-0238">DNA-binding</keyword>
<name>A0A9P6Y7A2_RHIOR</name>
<reference evidence="5" key="1">
    <citation type="journal article" date="2020" name="Microb. Genom.">
        <title>Genetic diversity of clinical and environmental Mucorales isolates obtained from an investigation of mucormycosis cases among solid organ transplant recipients.</title>
        <authorList>
            <person name="Nguyen M.H."/>
            <person name="Kaul D."/>
            <person name="Muto C."/>
            <person name="Cheng S.J."/>
            <person name="Richter R.A."/>
            <person name="Bruno V.M."/>
            <person name="Liu G."/>
            <person name="Beyhan S."/>
            <person name="Sundermann A.J."/>
            <person name="Mounaud S."/>
            <person name="Pasculle A.W."/>
            <person name="Nierman W.C."/>
            <person name="Driscoll E."/>
            <person name="Cumbie R."/>
            <person name="Clancy C.J."/>
            <person name="Dupont C.L."/>
        </authorList>
    </citation>
    <scope>NUCLEOTIDE SEQUENCE</scope>
    <source>
        <strain evidence="5">GL16</strain>
    </source>
</reference>
<feature type="region of interest" description="Disordered" evidence="3">
    <location>
        <begin position="502"/>
        <end position="648"/>
    </location>
</feature>
<evidence type="ECO:0000313" key="5">
    <source>
        <dbReference type="EMBL" id="KAG1540801.1"/>
    </source>
</evidence>
<dbReference type="InterPro" id="IPR013762">
    <property type="entry name" value="Integrase-like_cat_sf"/>
</dbReference>
<organism evidence="5 6">
    <name type="scientific">Rhizopus oryzae</name>
    <name type="common">Mucormycosis agent</name>
    <name type="synonym">Rhizopus arrhizus var. delemar</name>
    <dbReference type="NCBI Taxonomy" id="64495"/>
    <lineage>
        <taxon>Eukaryota</taxon>
        <taxon>Fungi</taxon>
        <taxon>Fungi incertae sedis</taxon>
        <taxon>Mucoromycota</taxon>
        <taxon>Mucoromycotina</taxon>
        <taxon>Mucoromycetes</taxon>
        <taxon>Mucorales</taxon>
        <taxon>Mucorineae</taxon>
        <taxon>Rhizopodaceae</taxon>
        <taxon>Rhizopus</taxon>
    </lineage>
</organism>
<dbReference type="InterPro" id="IPR011010">
    <property type="entry name" value="DNA_brk_join_enz"/>
</dbReference>
<dbReference type="AlphaFoldDB" id="A0A9P6Y7A2"/>
<dbReference type="Gene3D" id="3.10.10.10">
    <property type="entry name" value="HIV Type 1 Reverse Transcriptase, subunit A, domain 1"/>
    <property type="match status" value="1"/>
</dbReference>
<accession>A0A9P6Y7A2</accession>
<evidence type="ECO:0000256" key="1">
    <source>
        <dbReference type="ARBA" id="ARBA00023125"/>
    </source>
</evidence>
<evidence type="ECO:0000313" key="6">
    <source>
        <dbReference type="Proteomes" id="UP000717996"/>
    </source>
</evidence>
<gene>
    <name evidence="5" type="ORF">G6F51_008297</name>
</gene>
<dbReference type="Gene3D" id="3.30.70.270">
    <property type="match status" value="1"/>
</dbReference>
<dbReference type="PANTHER" id="PTHR33050:SF7">
    <property type="entry name" value="RIBONUCLEASE H"/>
    <property type="match status" value="1"/>
</dbReference>
<dbReference type="InterPro" id="IPR000477">
    <property type="entry name" value="RT_dom"/>
</dbReference>
<keyword evidence="2" id="KW-0233">DNA recombination</keyword>
<dbReference type="Gene3D" id="1.10.150.130">
    <property type="match status" value="1"/>
</dbReference>
<dbReference type="PANTHER" id="PTHR33050">
    <property type="entry name" value="REVERSE TRANSCRIPTASE DOMAIN-CONTAINING PROTEIN"/>
    <property type="match status" value="1"/>
</dbReference>
<dbReference type="InterPro" id="IPR052055">
    <property type="entry name" value="Hepadnavirus_pol/RT"/>
</dbReference>
<dbReference type="SUPFAM" id="SSF56672">
    <property type="entry name" value="DNA/RNA polymerases"/>
    <property type="match status" value="1"/>
</dbReference>
<evidence type="ECO:0000256" key="3">
    <source>
        <dbReference type="SAM" id="MobiDB-lite"/>
    </source>
</evidence>
<dbReference type="InterPro" id="IPR043502">
    <property type="entry name" value="DNA/RNA_pol_sf"/>
</dbReference>
<dbReference type="SUPFAM" id="SSF56349">
    <property type="entry name" value="DNA breaking-rejoining enzymes"/>
    <property type="match status" value="1"/>
</dbReference>
<dbReference type="CDD" id="cd03714">
    <property type="entry name" value="RT_DIRS1"/>
    <property type="match status" value="1"/>
</dbReference>
<dbReference type="GO" id="GO:0015074">
    <property type="term" value="P:DNA integration"/>
    <property type="evidence" value="ECO:0007669"/>
    <property type="project" value="InterPro"/>
</dbReference>
<feature type="compositionally biased region" description="Polar residues" evidence="3">
    <location>
        <begin position="588"/>
        <end position="628"/>
    </location>
</feature>
<dbReference type="InterPro" id="IPR043128">
    <property type="entry name" value="Rev_trsase/Diguanyl_cyclase"/>
</dbReference>
<dbReference type="EMBL" id="JAANIT010001343">
    <property type="protein sequence ID" value="KAG1540801.1"/>
    <property type="molecule type" value="Genomic_DNA"/>
</dbReference>
<feature type="domain" description="Reverse transcriptase" evidence="4">
    <location>
        <begin position="235"/>
        <end position="416"/>
    </location>
</feature>
<evidence type="ECO:0000256" key="2">
    <source>
        <dbReference type="ARBA" id="ARBA00023172"/>
    </source>
</evidence>
<dbReference type="GO" id="GO:0006310">
    <property type="term" value="P:DNA recombination"/>
    <property type="evidence" value="ECO:0007669"/>
    <property type="project" value="UniProtKB-KW"/>
</dbReference>